<feature type="compositionally biased region" description="Basic and acidic residues" evidence="1">
    <location>
        <begin position="229"/>
        <end position="260"/>
    </location>
</feature>
<sequence length="556" mass="65941">MTYLCFKCHKTLTKSIYPLSYPLVSPGLPGDEGPPRRKPHARQVKANARLGQVVDDLLVPEHKAARRLIRRSQRHKPDDKMAAITNNMTLYERIIAYRKLKQRETGGESKQEDGLERSETGWGSVDISQYTYKKEDEEARTPTPPPTLTSHEDRRVDRNRKQKSQDYDEKLTARDVYVDVDENLNKKEPLPPVRSATPVRKRTPSPLGERSASAQELNRHSVLPPIQGGREERREEEIRRERVNEVRSERYSVDDRREGEAVVATSAVVAAASMRKEDRRYEEDDRDRDERRDERRYDERTEDIRETSRKEDRRYDEEDRNRNVRREEKRYEEEENRRERIRRDEKEDLRSRSREEEKERRYEKREEEERYERKERDSRREEYRESRNREREERGGRDRDRYDTLETAAVVAASSSTRRQSPAAREENTPQQRMRRDNTPPRSQPRSEPVTSQRAMPRVEGAVAAAASGNQPRRSPGPRNERRGEEQRKSRARRPSVEEEIDRLDKMVDRELNSIIDKHASKPSNNNDNKSGESQLKEKIFHPSFQADMDRFLRDI</sequence>
<accession>A0ABM1VT47</accession>
<feature type="compositionally biased region" description="Basic and acidic residues" evidence="1">
    <location>
        <begin position="102"/>
        <end position="119"/>
    </location>
</feature>
<keyword evidence="2" id="KW-1185">Reference proteome</keyword>
<feature type="region of interest" description="Disordered" evidence="1">
    <location>
        <begin position="102"/>
        <end position="543"/>
    </location>
</feature>
<proteinExistence type="predicted"/>
<name>A0ABM1VT47_APLCA</name>
<protein>
    <submittedName>
        <fullName evidence="3">Trichohyalin</fullName>
    </submittedName>
</protein>
<organism evidence="2 3">
    <name type="scientific">Aplysia californica</name>
    <name type="common">California sea hare</name>
    <dbReference type="NCBI Taxonomy" id="6500"/>
    <lineage>
        <taxon>Eukaryota</taxon>
        <taxon>Metazoa</taxon>
        <taxon>Spiralia</taxon>
        <taxon>Lophotrochozoa</taxon>
        <taxon>Mollusca</taxon>
        <taxon>Gastropoda</taxon>
        <taxon>Heterobranchia</taxon>
        <taxon>Euthyneura</taxon>
        <taxon>Tectipleura</taxon>
        <taxon>Aplysiida</taxon>
        <taxon>Aplysioidea</taxon>
        <taxon>Aplysiidae</taxon>
        <taxon>Aplysia</taxon>
    </lineage>
</organism>
<feature type="compositionally biased region" description="Basic and acidic residues" evidence="1">
    <location>
        <begin position="424"/>
        <end position="439"/>
    </location>
</feature>
<dbReference type="RefSeq" id="XP_035825589.1">
    <property type="nucleotide sequence ID" value="XM_035969696.1"/>
</dbReference>
<evidence type="ECO:0000256" key="1">
    <source>
        <dbReference type="SAM" id="MobiDB-lite"/>
    </source>
</evidence>
<feature type="compositionally biased region" description="Basic and acidic residues" evidence="1">
    <location>
        <begin position="503"/>
        <end position="520"/>
    </location>
</feature>
<feature type="compositionally biased region" description="Polar residues" evidence="1">
    <location>
        <begin position="440"/>
        <end position="454"/>
    </location>
</feature>
<dbReference type="GeneID" id="101854168"/>
<reference evidence="3" key="1">
    <citation type="submission" date="2025-08" db="UniProtKB">
        <authorList>
            <consortium name="RefSeq"/>
        </authorList>
    </citation>
    <scope>IDENTIFICATION</scope>
</reference>
<evidence type="ECO:0000313" key="2">
    <source>
        <dbReference type="Proteomes" id="UP000694888"/>
    </source>
</evidence>
<feature type="compositionally biased region" description="Low complexity" evidence="1">
    <location>
        <begin position="261"/>
        <end position="273"/>
    </location>
</feature>
<feature type="compositionally biased region" description="Basic and acidic residues" evidence="1">
    <location>
        <begin position="274"/>
        <end position="404"/>
    </location>
</feature>
<dbReference type="Proteomes" id="UP000694888">
    <property type="component" value="Unplaced"/>
</dbReference>
<evidence type="ECO:0000313" key="3">
    <source>
        <dbReference type="RefSeq" id="XP_035825589.1"/>
    </source>
</evidence>
<feature type="compositionally biased region" description="Basic and acidic residues" evidence="1">
    <location>
        <begin position="479"/>
        <end position="489"/>
    </location>
</feature>
<feature type="compositionally biased region" description="Polar residues" evidence="1">
    <location>
        <begin position="522"/>
        <end position="534"/>
    </location>
</feature>
<feature type="compositionally biased region" description="Basic and acidic residues" evidence="1">
    <location>
        <begin position="163"/>
        <end position="189"/>
    </location>
</feature>
<gene>
    <name evidence="3" type="primary">LOC101854168</name>
</gene>